<keyword evidence="3" id="KW-1185">Reference proteome</keyword>
<gene>
    <name evidence="2" type="primary">mhkC</name>
    <name evidence="2" type="ORF">SPIL2461_LOCUS10469</name>
</gene>
<organism evidence="2 3">
    <name type="scientific">Symbiodinium pilosum</name>
    <name type="common">Dinoflagellate</name>
    <dbReference type="NCBI Taxonomy" id="2952"/>
    <lineage>
        <taxon>Eukaryota</taxon>
        <taxon>Sar</taxon>
        <taxon>Alveolata</taxon>
        <taxon>Dinophyceae</taxon>
        <taxon>Suessiales</taxon>
        <taxon>Symbiodiniaceae</taxon>
        <taxon>Symbiodinium</taxon>
    </lineage>
</organism>
<proteinExistence type="predicted"/>
<reference evidence="2" key="1">
    <citation type="submission" date="2021-02" db="EMBL/GenBank/DDBJ databases">
        <authorList>
            <person name="Dougan E. K."/>
            <person name="Rhodes N."/>
            <person name="Thang M."/>
            <person name="Chan C."/>
        </authorList>
    </citation>
    <scope>NUCLEOTIDE SEQUENCE</scope>
</reference>
<dbReference type="OrthoDB" id="415436at2759"/>
<evidence type="ECO:0000256" key="1">
    <source>
        <dbReference type="SAM" id="MobiDB-lite"/>
    </source>
</evidence>
<comment type="caution">
    <text evidence="2">The sequence shown here is derived from an EMBL/GenBank/DDBJ whole genome shotgun (WGS) entry which is preliminary data.</text>
</comment>
<feature type="region of interest" description="Disordered" evidence="1">
    <location>
        <begin position="1"/>
        <end position="22"/>
    </location>
</feature>
<dbReference type="EMBL" id="CAJNIZ010019469">
    <property type="protein sequence ID" value="CAE7426896.1"/>
    <property type="molecule type" value="Genomic_DNA"/>
</dbReference>
<sequence>MDDRASKALGAESVDRMLAETNPGSPTVRTVLRLTDDLALIEQTRSTDGDDLAQKIIGTSSASFLGAVLRMNELREQARLTRIAKQEKADLNLSRVAYESMYGLKTRRVEADERRSSQVRSSRRLSGLAYDASGRRLSRRSLQSAEEEELLETDDEDELAESFRKFDKWTAKHLRRRIRRRPKFVAPISQRPVLDMSLVGLHG</sequence>
<dbReference type="AlphaFoldDB" id="A0A812R9L0"/>
<evidence type="ECO:0000313" key="3">
    <source>
        <dbReference type="Proteomes" id="UP000649617"/>
    </source>
</evidence>
<protein>
    <submittedName>
        <fullName evidence="2">MhkC protein</fullName>
    </submittedName>
</protein>
<dbReference type="Proteomes" id="UP000649617">
    <property type="component" value="Unassembled WGS sequence"/>
</dbReference>
<evidence type="ECO:0000313" key="2">
    <source>
        <dbReference type="EMBL" id="CAE7426896.1"/>
    </source>
</evidence>
<name>A0A812R9L0_SYMPI</name>
<accession>A0A812R9L0</accession>